<name>A0A1R2CK47_9CILI</name>
<dbReference type="Proteomes" id="UP000187209">
    <property type="component" value="Unassembled WGS sequence"/>
</dbReference>
<dbReference type="EMBL" id="MPUH01000126">
    <property type="protein sequence ID" value="OMJ89412.1"/>
    <property type="molecule type" value="Genomic_DNA"/>
</dbReference>
<reference evidence="2 3" key="1">
    <citation type="submission" date="2016-11" db="EMBL/GenBank/DDBJ databases">
        <title>The macronuclear genome of Stentor coeruleus: a giant cell with tiny introns.</title>
        <authorList>
            <person name="Slabodnick M."/>
            <person name="Ruby J.G."/>
            <person name="Reiff S.B."/>
            <person name="Swart E.C."/>
            <person name="Gosai S."/>
            <person name="Prabakaran S."/>
            <person name="Witkowska E."/>
            <person name="Larue G.E."/>
            <person name="Fisher S."/>
            <person name="Freeman R.M."/>
            <person name="Gunawardena J."/>
            <person name="Chu W."/>
            <person name="Stover N.A."/>
            <person name="Gregory B.D."/>
            <person name="Nowacki M."/>
            <person name="Derisi J."/>
            <person name="Roy S.W."/>
            <person name="Marshall W.F."/>
            <person name="Sood P."/>
        </authorList>
    </citation>
    <scope>NUCLEOTIDE SEQUENCE [LARGE SCALE GENOMIC DNA]</scope>
    <source>
        <strain evidence="2">WM001</strain>
    </source>
</reference>
<keyword evidence="1" id="KW-0175">Coiled coil</keyword>
<feature type="coiled-coil region" evidence="1">
    <location>
        <begin position="73"/>
        <end position="139"/>
    </location>
</feature>
<sequence>MAKRSSSHSRVQASFKKSIQNQEIEELKRTVKYLDSYIVKYSEDLDIMACRLKETQENKGDFEVKLKSEKEYSKSLLDQINILKNEVNTLNIRIIMNEDVYAEKLRKEESVKTDLQKRLNQALEMLKMAAEEVNELRRHRTIFRQKILSLFSYIQMPKKCLHELCDPEKPLKKCSKYFKNISKLYSENLRLHEENRQLYLKIDSLPASSDFKDLIKDSNGLTFFKNKAKCGKPTCSANEIYTSNWIPRPMHSALEEFTSKYDSVINTAVLSLFYKLNQAWQNRENNRIERLQKKHTIELTNLLKKIPSPERTPVYKKSRSHTRTSSVSRVRENITKEFKTVSDQVIKLVTEFIEVTERNFNVEKSPDWLIESLLRNFAEFTDKILTFF</sequence>
<dbReference type="AlphaFoldDB" id="A0A1R2CK47"/>
<accession>A0A1R2CK47</accession>
<proteinExistence type="predicted"/>
<comment type="caution">
    <text evidence="2">The sequence shown here is derived from an EMBL/GenBank/DDBJ whole genome shotgun (WGS) entry which is preliminary data.</text>
</comment>
<keyword evidence="3" id="KW-1185">Reference proteome</keyword>
<evidence type="ECO:0000313" key="2">
    <source>
        <dbReference type="EMBL" id="OMJ89412.1"/>
    </source>
</evidence>
<evidence type="ECO:0000313" key="3">
    <source>
        <dbReference type="Proteomes" id="UP000187209"/>
    </source>
</evidence>
<evidence type="ECO:0000256" key="1">
    <source>
        <dbReference type="SAM" id="Coils"/>
    </source>
</evidence>
<gene>
    <name evidence="2" type="ORF">SteCoe_8410</name>
</gene>
<protein>
    <submittedName>
        <fullName evidence="2">Uncharacterized protein</fullName>
    </submittedName>
</protein>
<organism evidence="2 3">
    <name type="scientific">Stentor coeruleus</name>
    <dbReference type="NCBI Taxonomy" id="5963"/>
    <lineage>
        <taxon>Eukaryota</taxon>
        <taxon>Sar</taxon>
        <taxon>Alveolata</taxon>
        <taxon>Ciliophora</taxon>
        <taxon>Postciliodesmatophora</taxon>
        <taxon>Heterotrichea</taxon>
        <taxon>Heterotrichida</taxon>
        <taxon>Stentoridae</taxon>
        <taxon>Stentor</taxon>
    </lineage>
</organism>